<feature type="transmembrane region" description="Helical" evidence="5">
    <location>
        <begin position="33"/>
        <end position="53"/>
    </location>
</feature>
<feature type="transmembrane region" description="Helical" evidence="5">
    <location>
        <begin position="120"/>
        <end position="137"/>
    </location>
</feature>
<organism evidence="7 8">
    <name type="scientific">Piscinibacter terrae</name>
    <dbReference type="NCBI Taxonomy" id="2496871"/>
    <lineage>
        <taxon>Bacteria</taxon>
        <taxon>Pseudomonadati</taxon>
        <taxon>Pseudomonadota</taxon>
        <taxon>Betaproteobacteria</taxon>
        <taxon>Burkholderiales</taxon>
        <taxon>Sphaerotilaceae</taxon>
        <taxon>Piscinibacter</taxon>
    </lineage>
</organism>
<evidence type="ECO:0000259" key="6">
    <source>
        <dbReference type="Pfam" id="PF00892"/>
    </source>
</evidence>
<name>A0A3N7HTL2_9BURK</name>
<feature type="transmembrane region" description="Helical" evidence="5">
    <location>
        <begin position="149"/>
        <end position="168"/>
    </location>
</feature>
<feature type="transmembrane region" description="Helical" evidence="5">
    <location>
        <begin position="7"/>
        <end position="27"/>
    </location>
</feature>
<dbReference type="PANTHER" id="PTHR32322:SF9">
    <property type="entry name" value="AMINO-ACID METABOLITE EFFLUX PUMP-RELATED"/>
    <property type="match status" value="1"/>
</dbReference>
<feature type="transmembrane region" description="Helical" evidence="5">
    <location>
        <begin position="240"/>
        <end position="259"/>
    </location>
</feature>
<evidence type="ECO:0000256" key="3">
    <source>
        <dbReference type="ARBA" id="ARBA00022989"/>
    </source>
</evidence>
<evidence type="ECO:0000256" key="4">
    <source>
        <dbReference type="ARBA" id="ARBA00023136"/>
    </source>
</evidence>
<dbReference type="EMBL" id="QUSW01000001">
    <property type="protein sequence ID" value="RQP25657.1"/>
    <property type="molecule type" value="Genomic_DNA"/>
</dbReference>
<gene>
    <name evidence="7" type="ORF">DZC73_00840</name>
</gene>
<feature type="transmembrane region" description="Helical" evidence="5">
    <location>
        <begin position="265"/>
        <end position="285"/>
    </location>
</feature>
<accession>A0A3N7HTL2</accession>
<comment type="caution">
    <text evidence="7">The sequence shown here is derived from an EMBL/GenBank/DDBJ whole genome shotgun (WGS) entry which is preliminary data.</text>
</comment>
<dbReference type="InterPro" id="IPR000620">
    <property type="entry name" value="EamA_dom"/>
</dbReference>
<keyword evidence="4 5" id="KW-0472">Membrane</keyword>
<dbReference type="RefSeq" id="WP_124538310.1">
    <property type="nucleotide sequence ID" value="NZ_QUSW01000001.1"/>
</dbReference>
<protein>
    <submittedName>
        <fullName evidence="7">DMT family transporter</fullName>
    </submittedName>
</protein>
<dbReference type="InterPro" id="IPR050638">
    <property type="entry name" value="AA-Vitamin_Transporters"/>
</dbReference>
<dbReference type="PANTHER" id="PTHR32322">
    <property type="entry name" value="INNER MEMBRANE TRANSPORTER"/>
    <property type="match status" value="1"/>
</dbReference>
<evidence type="ECO:0000313" key="7">
    <source>
        <dbReference type="EMBL" id="RQP25657.1"/>
    </source>
</evidence>
<feature type="transmembrane region" description="Helical" evidence="5">
    <location>
        <begin position="65"/>
        <end position="87"/>
    </location>
</feature>
<dbReference type="InterPro" id="IPR037185">
    <property type="entry name" value="EmrE-like"/>
</dbReference>
<keyword evidence="3 5" id="KW-1133">Transmembrane helix</keyword>
<reference evidence="7 8" key="2">
    <citation type="submission" date="2018-12" db="EMBL/GenBank/DDBJ databases">
        <title>Rhizobacter gummiphilus sp. nov., a rubber-degrading bacterium isolated from the soil of a botanical garden in Japan.</title>
        <authorList>
            <person name="Shunsuke S.S."/>
        </authorList>
    </citation>
    <scope>NUCLEOTIDE SEQUENCE [LARGE SCALE GENOMIC DNA]</scope>
    <source>
        <strain evidence="7 8">S-16</strain>
    </source>
</reference>
<feature type="transmembrane region" description="Helical" evidence="5">
    <location>
        <begin position="209"/>
        <end position="228"/>
    </location>
</feature>
<sequence length="293" mass="30325">MKSSDLAELIGLAALWGASFLFMRMGASEFGPFALAAVRVVGATVFLVPLLGLRGQLGVLKDKAGPIFVVGVLNSALPFLCFSYAALSITAGLSSIFNAATPLFGALIAWVWLKDRLTPSRMLGLGIGFAGVLWLAWDKASFKPGGSGWAVVACLAATLCYGLAASFTKRHLTGVAPLAVATGSQLAAAIVLVIPALMFWPATMPSHQAWMAAGALALACTGVAYIIFFRLIAHIGPANAISVTFLIPVFAVLWGWVFLGEGITPAMVAGCAVILVGTGLTTGLLRMPATATR</sequence>
<dbReference type="SUPFAM" id="SSF103481">
    <property type="entry name" value="Multidrug resistance efflux transporter EmrE"/>
    <property type="match status" value="2"/>
</dbReference>
<evidence type="ECO:0000313" key="8">
    <source>
        <dbReference type="Proteomes" id="UP000267464"/>
    </source>
</evidence>
<reference evidence="7 8" key="1">
    <citation type="submission" date="2018-08" db="EMBL/GenBank/DDBJ databases">
        <authorList>
            <person name="Khan S.A."/>
            <person name="Jeon C.O."/>
            <person name="Chun B.H."/>
            <person name="Jeong S.E."/>
        </authorList>
    </citation>
    <scope>NUCLEOTIDE SEQUENCE [LARGE SCALE GENOMIC DNA]</scope>
    <source>
        <strain evidence="7 8">S-16</strain>
    </source>
</reference>
<keyword evidence="8" id="KW-1185">Reference proteome</keyword>
<dbReference type="AlphaFoldDB" id="A0A3N7HTL2"/>
<dbReference type="Pfam" id="PF00892">
    <property type="entry name" value="EamA"/>
    <property type="match status" value="2"/>
</dbReference>
<feature type="transmembrane region" description="Helical" evidence="5">
    <location>
        <begin position="93"/>
        <end position="113"/>
    </location>
</feature>
<comment type="subcellular location">
    <subcellularLocation>
        <location evidence="1">Membrane</location>
        <topology evidence="1">Multi-pass membrane protein</topology>
    </subcellularLocation>
</comment>
<feature type="transmembrane region" description="Helical" evidence="5">
    <location>
        <begin position="175"/>
        <end position="197"/>
    </location>
</feature>
<dbReference type="Proteomes" id="UP000267464">
    <property type="component" value="Unassembled WGS sequence"/>
</dbReference>
<evidence type="ECO:0000256" key="1">
    <source>
        <dbReference type="ARBA" id="ARBA00004141"/>
    </source>
</evidence>
<keyword evidence="2 5" id="KW-0812">Transmembrane</keyword>
<feature type="domain" description="EamA" evidence="6">
    <location>
        <begin position="10"/>
        <end position="135"/>
    </location>
</feature>
<evidence type="ECO:0000256" key="2">
    <source>
        <dbReference type="ARBA" id="ARBA00022692"/>
    </source>
</evidence>
<feature type="domain" description="EamA" evidence="6">
    <location>
        <begin position="149"/>
        <end position="281"/>
    </location>
</feature>
<proteinExistence type="predicted"/>
<dbReference type="GO" id="GO:0016020">
    <property type="term" value="C:membrane"/>
    <property type="evidence" value="ECO:0007669"/>
    <property type="project" value="UniProtKB-SubCell"/>
</dbReference>
<evidence type="ECO:0000256" key="5">
    <source>
        <dbReference type="SAM" id="Phobius"/>
    </source>
</evidence>
<dbReference type="OrthoDB" id="9810556at2"/>
<dbReference type="Gene3D" id="1.10.3730.20">
    <property type="match status" value="1"/>
</dbReference>